<dbReference type="InterPro" id="IPR034003">
    <property type="entry name" value="ABCG_PDR_2"/>
</dbReference>
<feature type="transmembrane region" description="Helical" evidence="10">
    <location>
        <begin position="1183"/>
        <end position="1208"/>
    </location>
</feature>
<name>A0AAW1P903_9CHLO</name>
<accession>A0AAW1P903</accession>
<dbReference type="CDD" id="cd03232">
    <property type="entry name" value="ABCG_PDR_domain2"/>
    <property type="match status" value="1"/>
</dbReference>
<dbReference type="PANTHER" id="PTHR19241">
    <property type="entry name" value="ATP-BINDING CASSETTE TRANSPORTER"/>
    <property type="match status" value="1"/>
</dbReference>
<evidence type="ECO:0000313" key="12">
    <source>
        <dbReference type="EMBL" id="KAK9806328.1"/>
    </source>
</evidence>
<dbReference type="GO" id="GO:0016887">
    <property type="term" value="F:ATP hydrolysis activity"/>
    <property type="evidence" value="ECO:0007669"/>
    <property type="project" value="InterPro"/>
</dbReference>
<feature type="transmembrane region" description="Helical" evidence="10">
    <location>
        <begin position="548"/>
        <end position="569"/>
    </location>
</feature>
<evidence type="ECO:0000256" key="5">
    <source>
        <dbReference type="ARBA" id="ARBA00022737"/>
    </source>
</evidence>
<evidence type="ECO:0000256" key="1">
    <source>
        <dbReference type="ARBA" id="ARBA00004141"/>
    </source>
</evidence>
<dbReference type="FunFam" id="3.40.50.300:FF:000059">
    <property type="entry name" value="ABC transporter G family member 40"/>
    <property type="match status" value="1"/>
</dbReference>
<dbReference type="GO" id="GO:0016020">
    <property type="term" value="C:membrane"/>
    <property type="evidence" value="ECO:0007669"/>
    <property type="project" value="UniProtKB-SubCell"/>
</dbReference>
<feature type="transmembrane region" description="Helical" evidence="10">
    <location>
        <begin position="1145"/>
        <end position="1163"/>
    </location>
</feature>
<evidence type="ECO:0000256" key="2">
    <source>
        <dbReference type="ARBA" id="ARBA00006012"/>
    </source>
</evidence>
<dbReference type="Gene3D" id="3.40.50.300">
    <property type="entry name" value="P-loop containing nucleotide triphosphate hydrolases"/>
    <property type="match status" value="2"/>
</dbReference>
<evidence type="ECO:0000256" key="4">
    <source>
        <dbReference type="ARBA" id="ARBA00022692"/>
    </source>
</evidence>
<reference evidence="12 13" key="1">
    <citation type="journal article" date="2024" name="Nat. Commun.">
        <title>Phylogenomics reveals the evolutionary origins of lichenization in chlorophyte algae.</title>
        <authorList>
            <person name="Puginier C."/>
            <person name="Libourel C."/>
            <person name="Otte J."/>
            <person name="Skaloud P."/>
            <person name="Haon M."/>
            <person name="Grisel S."/>
            <person name="Petersen M."/>
            <person name="Berrin J.G."/>
            <person name="Delaux P.M."/>
            <person name="Dal Grande F."/>
            <person name="Keller J."/>
        </authorList>
    </citation>
    <scope>NUCLEOTIDE SEQUENCE [LARGE SCALE GENOMIC DNA]</scope>
    <source>
        <strain evidence="12 13">SAG 2043</strain>
    </source>
</reference>
<evidence type="ECO:0000259" key="11">
    <source>
        <dbReference type="PROSITE" id="PS50893"/>
    </source>
</evidence>
<keyword evidence="4 10" id="KW-0812">Transmembrane</keyword>
<dbReference type="Pfam" id="PF01061">
    <property type="entry name" value="ABC2_membrane"/>
    <property type="match status" value="2"/>
</dbReference>
<feature type="transmembrane region" description="Helical" evidence="10">
    <location>
        <begin position="590"/>
        <end position="609"/>
    </location>
</feature>
<dbReference type="SUPFAM" id="SSF52540">
    <property type="entry name" value="P-loop containing nucleoside triphosphate hydrolases"/>
    <property type="match status" value="2"/>
</dbReference>
<sequence length="1401" mass="156684">MEPFPGIPREEDDDFAELVRAAREKMAPAVRSKHTVVPPEPGKAAAHADVDVVLLAKLDADQRRRILDRSMCTQDMDNEVLLRKIRARIDRVGIELPKVEVRFKDLTISGQAYASGRALPSILNSYRNFFEGCLQQLRLMRRSKRAVTILDGVSGILKPGRLTLLLGPPGGGKSMLLKALAGKLHEGGGLQIAGEVTYNGHRFDEFVMARTASLVDQVDNHTAELTVRETLDFAARCHGPGYGELAELRRREKEMGIEPEWQIDAFMKASTLKGQRHNIMTDYVLRMLGLEVCADTVIGSAMTRGISGGQRKRVTTGEMVIGPSKTLFADEISTGLDSSTTYQIVRCISNMVHLRDSTVLMALLQPPPETYDLFDDVMLLSDGCIVYHGPREQVLPFFESLGFKLPERKGTADFLQEVTSRKDQQQYWADPSRPYWFIPASEMAEAFQRFPVGADMAAELAQPAERTEKGSSALVHEKYALRFPQSLRACLRRELTLMRRNSFVYVYRIIQVLVAAVFTAILLLHVHIPQNSVPGGRIHMNYIFFTSYFMLVNGFTEITITVNSLKVFYKQRDCRFYTTPAFTLPTTILRLPYSAAVAILWSCITYWAVGMAPDASRFFIFMAVLFLEHQLSVTLFRSIAALVRTMVITNSVSCFACGFVLLLNGFTLPKGRIPDWWIWGYWINPLNYVQRALALNEFHAPKWQGVRYSADPSVSVGTKVLQLYNLDWPGWWIGASIGILLGYIALFNVLVNIAMKFLSAPTDSRRAVEMPQKEALEEGRAGAAGTAAVQHGMILPFDPIIVTFHDVRYFVAVAAEGKSGKHELELLKGISGAFCPHVLTCLMGVSGAGKTTLMDVLAGRKTSGRTMGDVRINGHPQDFRTFARVSGYVEQFDIHSPHTTIKEALWFSARLRLARDVPNTRLRTFLHEVMELVELTPLQHAVVGLPGVSGLAVEQRKRLTIAVELVANPAVVFMDEPTSGLDARAAAIVMRCVRNIASTGRTIVCTIHQPSIDIFESFDELLLLKRGGEVIYNGLLGFQSSAMVDYFQSVPGVVPIPPGYNPATWMLEISTISAEKRIGQDLARVYRDSGLYRQTEELVASNSQPAPGSSPIAFATEYPQPLWAQYLALLAKNTISYWRNPAYNAVRFNFTAVFAFLFGTVFWRTGQSRESQQEVNQIVASQFLAIIFIGFTNAATVQPVVAVERIVYYRERAAGMYAPMPYSLAQGDVEFPYIVIQAVIYACITYFTIYYEISTAKFGWYFLMMLLTMLYYTYYGMMFVNLSPSLQVAAVGFTIFLVVWNLFAGFILPKPMMPPWAAWYTYICPTSWTLYGVTSSQLGDVVGQSITPDDGQSVTVAQFMHQQYGSRHGFLGYVVLILVAFVVVFRVAGIVSLQKLRWQKR</sequence>
<keyword evidence="5" id="KW-0677">Repeat</keyword>
<feature type="transmembrane region" description="Helical" evidence="10">
    <location>
        <begin position="1257"/>
        <end position="1274"/>
    </location>
</feature>
<feature type="domain" description="ABC transporter" evidence="11">
    <location>
        <begin position="802"/>
        <end position="1051"/>
    </location>
</feature>
<evidence type="ECO:0000256" key="3">
    <source>
        <dbReference type="ARBA" id="ARBA00022448"/>
    </source>
</evidence>
<feature type="transmembrane region" description="Helical" evidence="10">
    <location>
        <begin position="615"/>
        <end position="636"/>
    </location>
</feature>
<keyword evidence="9 10" id="KW-0472">Membrane</keyword>
<dbReference type="GO" id="GO:0140359">
    <property type="term" value="F:ABC-type transporter activity"/>
    <property type="evidence" value="ECO:0007669"/>
    <property type="project" value="InterPro"/>
</dbReference>
<keyword evidence="3" id="KW-0813">Transport</keyword>
<dbReference type="PROSITE" id="PS50893">
    <property type="entry name" value="ABC_TRANSPORTER_2"/>
    <property type="match status" value="2"/>
</dbReference>
<feature type="transmembrane region" description="Helical" evidence="10">
    <location>
        <begin position="1370"/>
        <end position="1393"/>
    </location>
</feature>
<comment type="subcellular location">
    <subcellularLocation>
        <location evidence="1">Membrane</location>
        <topology evidence="1">Multi-pass membrane protein</topology>
    </subcellularLocation>
</comment>
<keyword evidence="7" id="KW-0067">ATP-binding</keyword>
<dbReference type="InterPro" id="IPR003593">
    <property type="entry name" value="AAA+_ATPase"/>
</dbReference>
<dbReference type="InterPro" id="IPR043926">
    <property type="entry name" value="ABCG_dom"/>
</dbReference>
<keyword evidence="13" id="KW-1185">Reference proteome</keyword>
<keyword evidence="8 10" id="KW-1133">Transmembrane helix</keyword>
<organism evidence="12 13">
    <name type="scientific">[Myrmecia] bisecta</name>
    <dbReference type="NCBI Taxonomy" id="41462"/>
    <lineage>
        <taxon>Eukaryota</taxon>
        <taxon>Viridiplantae</taxon>
        <taxon>Chlorophyta</taxon>
        <taxon>core chlorophytes</taxon>
        <taxon>Trebouxiophyceae</taxon>
        <taxon>Trebouxiales</taxon>
        <taxon>Trebouxiaceae</taxon>
        <taxon>Myrmecia</taxon>
    </lineage>
</organism>
<comment type="caution">
    <text evidence="12">The sequence shown here is derived from an EMBL/GenBank/DDBJ whole genome shotgun (WGS) entry which is preliminary data.</text>
</comment>
<dbReference type="InterPro" id="IPR027417">
    <property type="entry name" value="P-loop_NTPase"/>
</dbReference>
<proteinExistence type="inferred from homology"/>
<feature type="transmembrane region" description="Helical" evidence="10">
    <location>
        <begin position="648"/>
        <end position="667"/>
    </location>
</feature>
<gene>
    <name evidence="12" type="ORF">WJX72_010375</name>
</gene>
<dbReference type="InterPro" id="IPR013581">
    <property type="entry name" value="PDR_assoc"/>
</dbReference>
<feature type="transmembrane region" description="Helical" evidence="10">
    <location>
        <begin position="1286"/>
        <end position="1308"/>
    </location>
</feature>
<evidence type="ECO:0000256" key="10">
    <source>
        <dbReference type="SAM" id="Phobius"/>
    </source>
</evidence>
<dbReference type="SMART" id="SM00382">
    <property type="entry name" value="AAA"/>
    <property type="match status" value="2"/>
</dbReference>
<dbReference type="Proteomes" id="UP001489004">
    <property type="component" value="Unassembled WGS sequence"/>
</dbReference>
<feature type="domain" description="ABC transporter" evidence="11">
    <location>
        <begin position="134"/>
        <end position="407"/>
    </location>
</feature>
<feature type="transmembrane region" description="Helical" evidence="10">
    <location>
        <begin position="731"/>
        <end position="755"/>
    </location>
</feature>
<evidence type="ECO:0000313" key="13">
    <source>
        <dbReference type="Proteomes" id="UP001489004"/>
    </source>
</evidence>
<dbReference type="InterPro" id="IPR013525">
    <property type="entry name" value="ABC2_TM"/>
</dbReference>
<keyword evidence="6" id="KW-0547">Nucleotide-binding</keyword>
<dbReference type="GO" id="GO:0071944">
    <property type="term" value="C:cell periphery"/>
    <property type="evidence" value="ECO:0007669"/>
    <property type="project" value="UniProtKB-ARBA"/>
</dbReference>
<evidence type="ECO:0000256" key="7">
    <source>
        <dbReference type="ARBA" id="ARBA00022840"/>
    </source>
</evidence>
<dbReference type="Pfam" id="PF00005">
    <property type="entry name" value="ABC_tran"/>
    <property type="match status" value="2"/>
</dbReference>
<evidence type="ECO:0000256" key="9">
    <source>
        <dbReference type="ARBA" id="ARBA00023136"/>
    </source>
</evidence>
<feature type="transmembrane region" description="Helical" evidence="10">
    <location>
        <begin position="505"/>
        <end position="528"/>
    </location>
</feature>
<protein>
    <recommendedName>
        <fullName evidence="11">ABC transporter domain-containing protein</fullName>
    </recommendedName>
</protein>
<feature type="transmembrane region" description="Helical" evidence="10">
    <location>
        <begin position="1229"/>
        <end position="1251"/>
    </location>
</feature>
<dbReference type="EMBL" id="JALJOR010000014">
    <property type="protein sequence ID" value="KAK9806328.1"/>
    <property type="molecule type" value="Genomic_DNA"/>
</dbReference>
<comment type="similarity">
    <text evidence="2">Belongs to the ABC transporter superfamily. ABCG family. PDR (TC 3.A.1.205) subfamily.</text>
</comment>
<evidence type="ECO:0000256" key="6">
    <source>
        <dbReference type="ARBA" id="ARBA00022741"/>
    </source>
</evidence>
<dbReference type="GO" id="GO:0005524">
    <property type="term" value="F:ATP binding"/>
    <property type="evidence" value="ECO:0007669"/>
    <property type="project" value="UniProtKB-KW"/>
</dbReference>
<dbReference type="Pfam" id="PF14510">
    <property type="entry name" value="ABC_trans_N"/>
    <property type="match status" value="1"/>
</dbReference>
<dbReference type="Pfam" id="PF08370">
    <property type="entry name" value="PDR_assoc"/>
    <property type="match status" value="1"/>
</dbReference>
<dbReference type="InterPro" id="IPR029481">
    <property type="entry name" value="ABC_trans_N"/>
</dbReference>
<dbReference type="InterPro" id="IPR003439">
    <property type="entry name" value="ABC_transporter-like_ATP-bd"/>
</dbReference>
<dbReference type="FunFam" id="3.40.50.300:FF:000179">
    <property type="entry name" value="ABC transporter G family member 34"/>
    <property type="match status" value="1"/>
</dbReference>
<dbReference type="Pfam" id="PF19055">
    <property type="entry name" value="ABC2_membrane_7"/>
    <property type="match status" value="1"/>
</dbReference>
<evidence type="ECO:0000256" key="8">
    <source>
        <dbReference type="ARBA" id="ARBA00022989"/>
    </source>
</evidence>